<name>A0A6J7WUV8_9CAUD</name>
<sequence length="159" mass="18185">MFSSPEAALRFAFRMRNKPIISTPSGVFMSKDKSKNPNAAKLTVYDFHAQAGMIFGKVDRMPIDQQLWVYLTYGDKHERRVCARMLSDKLANNPDAIKMGLSKVGIRNVLLSTSVRQCAKEVGLTNYKAWKIRGSLNADLERYMFKTLDELWEWMGSPE</sequence>
<accession>A0A6J7WUV8</accession>
<evidence type="ECO:0000313" key="1">
    <source>
        <dbReference type="EMBL" id="CAB5220472.1"/>
    </source>
</evidence>
<dbReference type="EMBL" id="LR798284">
    <property type="protein sequence ID" value="CAB5220472.1"/>
    <property type="molecule type" value="Genomic_DNA"/>
</dbReference>
<organism evidence="1">
    <name type="scientific">uncultured Caudovirales phage</name>
    <dbReference type="NCBI Taxonomy" id="2100421"/>
    <lineage>
        <taxon>Viruses</taxon>
        <taxon>Duplodnaviria</taxon>
        <taxon>Heunggongvirae</taxon>
        <taxon>Uroviricota</taxon>
        <taxon>Caudoviricetes</taxon>
        <taxon>Peduoviridae</taxon>
        <taxon>Maltschvirus</taxon>
        <taxon>Maltschvirus maltsch</taxon>
    </lineage>
</organism>
<reference evidence="1" key="1">
    <citation type="submission" date="2020-05" db="EMBL/GenBank/DDBJ databases">
        <authorList>
            <person name="Chiriac C."/>
            <person name="Salcher M."/>
            <person name="Ghai R."/>
            <person name="Kavagutti S V."/>
        </authorList>
    </citation>
    <scope>NUCLEOTIDE SEQUENCE</scope>
</reference>
<proteinExistence type="predicted"/>
<protein>
    <submittedName>
        <fullName evidence="1">Uncharacterized protein</fullName>
    </submittedName>
</protein>
<gene>
    <name evidence="1" type="ORF">UFOVP236_70</name>
</gene>